<dbReference type="SMART" id="SM00326">
    <property type="entry name" value="SH3"/>
    <property type="match status" value="1"/>
</dbReference>
<dbReference type="Gene3D" id="2.30.30.40">
    <property type="entry name" value="SH3 Domains"/>
    <property type="match status" value="1"/>
</dbReference>
<feature type="compositionally biased region" description="Polar residues" evidence="3">
    <location>
        <begin position="969"/>
        <end position="979"/>
    </location>
</feature>
<dbReference type="InterPro" id="IPR001452">
    <property type="entry name" value="SH3_domain"/>
</dbReference>
<feature type="compositionally biased region" description="Acidic residues" evidence="3">
    <location>
        <begin position="337"/>
        <end position="361"/>
    </location>
</feature>
<feature type="region of interest" description="Disordered" evidence="3">
    <location>
        <begin position="1"/>
        <end position="184"/>
    </location>
</feature>
<dbReference type="Proteomes" id="UP000240883">
    <property type="component" value="Unassembled WGS sequence"/>
</dbReference>
<feature type="domain" description="SH3" evidence="4">
    <location>
        <begin position="388"/>
        <end position="449"/>
    </location>
</feature>
<evidence type="ECO:0000313" key="6">
    <source>
        <dbReference type="Proteomes" id="UP000240883"/>
    </source>
</evidence>
<dbReference type="PANTHER" id="PTHR47775:SF1">
    <property type="entry name" value="BUD SITE SELECTION PROTEIN 14"/>
    <property type="match status" value="1"/>
</dbReference>
<feature type="compositionally biased region" description="Polar residues" evidence="3">
    <location>
        <begin position="935"/>
        <end position="952"/>
    </location>
</feature>
<feature type="compositionally biased region" description="Acidic residues" evidence="3">
    <location>
        <begin position="109"/>
        <end position="128"/>
    </location>
</feature>
<dbReference type="InterPro" id="IPR053039">
    <property type="entry name" value="Polarity_Bud-Selection_Reg"/>
</dbReference>
<dbReference type="PROSITE" id="PS50002">
    <property type="entry name" value="SH3"/>
    <property type="match status" value="1"/>
</dbReference>
<proteinExistence type="predicted"/>
<evidence type="ECO:0000259" key="4">
    <source>
        <dbReference type="PROSITE" id="PS50002"/>
    </source>
</evidence>
<feature type="compositionally biased region" description="Low complexity" evidence="3">
    <location>
        <begin position="131"/>
        <end position="144"/>
    </location>
</feature>
<feature type="compositionally biased region" description="Basic and acidic residues" evidence="3">
    <location>
        <begin position="599"/>
        <end position="609"/>
    </location>
</feature>
<evidence type="ECO:0000256" key="1">
    <source>
        <dbReference type="ARBA" id="ARBA00022443"/>
    </source>
</evidence>
<feature type="compositionally biased region" description="Polar residues" evidence="3">
    <location>
        <begin position="221"/>
        <end position="230"/>
    </location>
</feature>
<feature type="compositionally biased region" description="Low complexity" evidence="3">
    <location>
        <begin position="64"/>
        <end position="73"/>
    </location>
</feature>
<dbReference type="OrthoDB" id="196165at2759"/>
<evidence type="ECO:0000256" key="2">
    <source>
        <dbReference type="PROSITE-ProRule" id="PRU00192"/>
    </source>
</evidence>
<feature type="compositionally biased region" description="Basic and acidic residues" evidence="3">
    <location>
        <begin position="231"/>
        <end position="248"/>
    </location>
</feature>
<feature type="compositionally biased region" description="Polar residues" evidence="3">
    <location>
        <begin position="742"/>
        <end position="751"/>
    </location>
</feature>
<dbReference type="FunFam" id="2.30.30.40:FF:000035">
    <property type="entry name" value="SH3 domain containing protein"/>
    <property type="match status" value="1"/>
</dbReference>
<evidence type="ECO:0000313" key="5">
    <source>
        <dbReference type="EMBL" id="PSN66021.1"/>
    </source>
</evidence>
<feature type="compositionally biased region" description="Low complexity" evidence="3">
    <location>
        <begin position="205"/>
        <end position="220"/>
    </location>
</feature>
<keyword evidence="6" id="KW-1185">Reference proteome</keyword>
<feature type="compositionally biased region" description="Basic and acidic residues" evidence="3">
    <location>
        <begin position="683"/>
        <end position="692"/>
    </location>
</feature>
<feature type="compositionally biased region" description="Basic and acidic residues" evidence="3">
    <location>
        <begin position="628"/>
        <end position="652"/>
    </location>
</feature>
<dbReference type="EMBL" id="KZ678136">
    <property type="protein sequence ID" value="PSN66021.1"/>
    <property type="molecule type" value="Genomic_DNA"/>
</dbReference>
<keyword evidence="1 2" id="KW-0728">SH3 domain</keyword>
<feature type="compositionally biased region" description="Basic and acidic residues" evidence="3">
    <location>
        <begin position="50"/>
        <end position="62"/>
    </location>
</feature>
<name>A0A2T2NKQ6_CORCC</name>
<feature type="compositionally biased region" description="Polar residues" evidence="3">
    <location>
        <begin position="158"/>
        <end position="167"/>
    </location>
</feature>
<feature type="compositionally biased region" description="Acidic residues" evidence="3">
    <location>
        <begin position="502"/>
        <end position="515"/>
    </location>
</feature>
<feature type="compositionally biased region" description="Polar residues" evidence="3">
    <location>
        <begin position="589"/>
        <end position="598"/>
    </location>
</feature>
<sequence>MTRPQIIRADTLDLQDKTSPTAQDHSRQPEHPAPLGVGPAAPHQQASLRSVDEERTSEEAHLHNGANWANNNNLRDDPGSDDEQTMVTADKDSQQDETAVRLNGGMTGDGDDADMQDADVEEDMDDDMMDKISSSPSIDDGGYSLPCYPQDWPEDRGASSTPDSSPIHSPMASFDSSSPFTTTPVHYPLSLAAARRPFQVPASGPDPTSPSSYHSPPTSYAFSTSSQTQSADHHRGEYSWPRAADRSYDSTGSGDAADMSPRSAHLTRIEARLQLRLNSDTSLSSELDEEETRRRLQPLRSPLRDSVELAYTIAESVEGEEAYGHLLDEDDESCWTTDSDLDSCEADPNYYDDDDDDDDDSKDVLFSDDPRFIDSGWGGECLQETEDIDFEFVYALHTFVATVEGQANATKGDTMVLLDDSNSYWWLVRVVKDSSIGYLPAEHIETPTERLARLNKHRNIDLSATMLGDTAEKTKNPLKKAIRRRNAKTVQFAAPTYVEASDYDYSSDEGGDDELFGGADPNQTQTQTQTEKPENEQDDGLKVQPLKVGGRKDSGESETRGSSEEAGEGDKERTSDEIFDRPMDPKVTRNGTLRNTDSFFKDENTETRKITLTPNLLRDDSSTSTTGSRERGPSLESLEKNGFADKAKEDKKKKEKKPGMLSGLFKRKDKKTKGASIDSIESEGEKPTDDVGRSSPQSKPSEDSQEQSSPQRATSKGKLQKPQRGREESPTKTKGILKTDNPEPSTMQNGQAREAPTSKPGGTQPGSTMRLVSPEPAEGTEQSIEERALSPEGRSGNGSSMLNPVGLLKNQTEREPKPEKVKKAKQRVQLDDFDSEDDEKNDPFADPDAQANKSAQPADSEPVGRLSESPVHISAADAQPPGRENPTEREESDPQQPPGLTGDTSSQETNSPVSTPTPDDSPSTSQPPTKPTLSISNPATAASPALSPNSIPQPARPAPTPSKDMEQSPPVSSESTSLPAWSDASLRTYLDDGSDIRDMLVVIHDTTGVTPVGPDHPIMSQLFVEETKAVSGLSGQLDNLLAGWLERKKRKTATPTKMSR</sequence>
<dbReference type="GO" id="GO:0051286">
    <property type="term" value="C:cell tip"/>
    <property type="evidence" value="ECO:0007669"/>
    <property type="project" value="TreeGrafter"/>
</dbReference>
<feature type="region of interest" description="Disordered" evidence="3">
    <location>
        <begin position="337"/>
        <end position="362"/>
    </location>
</feature>
<organism evidence="5 6">
    <name type="scientific">Corynespora cassiicola Philippines</name>
    <dbReference type="NCBI Taxonomy" id="1448308"/>
    <lineage>
        <taxon>Eukaryota</taxon>
        <taxon>Fungi</taxon>
        <taxon>Dikarya</taxon>
        <taxon>Ascomycota</taxon>
        <taxon>Pezizomycotina</taxon>
        <taxon>Dothideomycetes</taxon>
        <taxon>Pleosporomycetidae</taxon>
        <taxon>Pleosporales</taxon>
        <taxon>Corynesporascaceae</taxon>
        <taxon>Corynespora</taxon>
    </lineage>
</organism>
<dbReference type="GO" id="GO:0008104">
    <property type="term" value="P:intracellular protein localization"/>
    <property type="evidence" value="ECO:0007669"/>
    <property type="project" value="TreeGrafter"/>
</dbReference>
<feature type="compositionally biased region" description="Low complexity" evidence="3">
    <location>
        <begin position="909"/>
        <end position="934"/>
    </location>
</feature>
<feature type="region of interest" description="Disordered" evidence="3">
    <location>
        <begin position="502"/>
        <end position="982"/>
    </location>
</feature>
<gene>
    <name evidence="5" type="ORF">BS50DRAFT_404311</name>
</gene>
<accession>A0A2T2NKQ6</accession>
<dbReference type="GO" id="GO:0030950">
    <property type="term" value="P:establishment or maintenance of actin cytoskeleton polarity"/>
    <property type="evidence" value="ECO:0007669"/>
    <property type="project" value="TreeGrafter"/>
</dbReference>
<dbReference type="SUPFAM" id="SSF50044">
    <property type="entry name" value="SH3-domain"/>
    <property type="match status" value="1"/>
</dbReference>
<dbReference type="AlphaFoldDB" id="A0A2T2NKQ6"/>
<feature type="region of interest" description="Disordered" evidence="3">
    <location>
        <begin position="198"/>
        <end position="262"/>
    </location>
</feature>
<feature type="compositionally biased region" description="Acidic residues" evidence="3">
    <location>
        <begin position="831"/>
        <end position="840"/>
    </location>
</feature>
<dbReference type="InterPro" id="IPR036028">
    <property type="entry name" value="SH3-like_dom_sf"/>
</dbReference>
<dbReference type="STRING" id="1448308.A0A2T2NKQ6"/>
<feature type="compositionally biased region" description="Basic and acidic residues" evidence="3">
    <location>
        <begin position="811"/>
        <end position="821"/>
    </location>
</feature>
<evidence type="ECO:0000256" key="3">
    <source>
        <dbReference type="SAM" id="MobiDB-lite"/>
    </source>
</evidence>
<feature type="compositionally biased region" description="Basic and acidic residues" evidence="3">
    <location>
        <begin position="531"/>
        <end position="541"/>
    </location>
</feature>
<dbReference type="PANTHER" id="PTHR47775">
    <property type="entry name" value="BUD SITE SELECTION PROTEIN 14"/>
    <property type="match status" value="1"/>
</dbReference>
<reference evidence="5 6" key="1">
    <citation type="journal article" date="2018" name="Front. Microbiol.">
        <title>Genome-Wide Analysis of Corynespora cassiicola Leaf Fall Disease Putative Effectors.</title>
        <authorList>
            <person name="Lopez D."/>
            <person name="Ribeiro S."/>
            <person name="Label P."/>
            <person name="Fumanal B."/>
            <person name="Venisse J.S."/>
            <person name="Kohler A."/>
            <person name="de Oliveira R.R."/>
            <person name="Labutti K."/>
            <person name="Lipzen A."/>
            <person name="Lail K."/>
            <person name="Bauer D."/>
            <person name="Ohm R.A."/>
            <person name="Barry K.W."/>
            <person name="Spatafora J."/>
            <person name="Grigoriev I.V."/>
            <person name="Martin F.M."/>
            <person name="Pujade-Renaud V."/>
        </authorList>
    </citation>
    <scope>NUCLEOTIDE SEQUENCE [LARGE SCALE GENOMIC DNA]</scope>
    <source>
        <strain evidence="5 6">Philippines</strain>
    </source>
</reference>
<feature type="compositionally biased region" description="Low complexity" evidence="3">
    <location>
        <begin position="173"/>
        <end position="184"/>
    </location>
</feature>
<protein>
    <recommendedName>
        <fullName evidence="4">SH3 domain-containing protein</fullName>
    </recommendedName>
</protein>
<dbReference type="GO" id="GO:0015630">
    <property type="term" value="C:microtubule cytoskeleton"/>
    <property type="evidence" value="ECO:0007669"/>
    <property type="project" value="TreeGrafter"/>
</dbReference>
<feature type="compositionally biased region" description="Basic and acidic residues" evidence="3">
    <location>
        <begin position="550"/>
        <end position="587"/>
    </location>
</feature>